<keyword evidence="3" id="KW-1185">Reference proteome</keyword>
<dbReference type="Proteomes" id="UP001230328">
    <property type="component" value="Unassembled WGS sequence"/>
</dbReference>
<accession>A0ABU0SR13</accession>
<feature type="region of interest" description="Disordered" evidence="1">
    <location>
        <begin position="64"/>
        <end position="90"/>
    </location>
</feature>
<proteinExistence type="predicted"/>
<feature type="compositionally biased region" description="Low complexity" evidence="1">
    <location>
        <begin position="64"/>
        <end position="77"/>
    </location>
</feature>
<organism evidence="2 3">
    <name type="scientific">Streptomyces umbrinus</name>
    <dbReference type="NCBI Taxonomy" id="67370"/>
    <lineage>
        <taxon>Bacteria</taxon>
        <taxon>Bacillati</taxon>
        <taxon>Actinomycetota</taxon>
        <taxon>Actinomycetes</taxon>
        <taxon>Kitasatosporales</taxon>
        <taxon>Streptomycetaceae</taxon>
        <taxon>Streptomyces</taxon>
        <taxon>Streptomyces phaeochromogenes group</taxon>
    </lineage>
</organism>
<name>A0ABU0SR13_9ACTN</name>
<gene>
    <name evidence="2" type="ORF">QF035_003508</name>
</gene>
<protein>
    <submittedName>
        <fullName evidence="2">Uncharacterized protein</fullName>
    </submittedName>
</protein>
<dbReference type="EMBL" id="JAUSZI010000002">
    <property type="protein sequence ID" value="MDQ1025926.1"/>
    <property type="molecule type" value="Genomic_DNA"/>
</dbReference>
<evidence type="ECO:0000313" key="2">
    <source>
        <dbReference type="EMBL" id="MDQ1025926.1"/>
    </source>
</evidence>
<evidence type="ECO:0000313" key="3">
    <source>
        <dbReference type="Proteomes" id="UP001230328"/>
    </source>
</evidence>
<sequence length="124" mass="13013">MTEPSATPAVITPDHRPIALERWAWSVKSVRMIASVDGIRVAPPMPSTARAAMSVSALSAYAATSEAAPKAAAPTRSSLRRPMRSPSEPIVISSPASTNAYMSKIHSCWVPVGSRSALICGIAK</sequence>
<reference evidence="2 3" key="1">
    <citation type="submission" date="2023-07" db="EMBL/GenBank/DDBJ databases">
        <title>Comparative genomics of wheat-associated soil bacteria to identify genetic determinants of phenazine resistance.</title>
        <authorList>
            <person name="Mouncey N."/>
        </authorList>
    </citation>
    <scope>NUCLEOTIDE SEQUENCE [LARGE SCALE GENOMIC DNA]</scope>
    <source>
        <strain evidence="2 3">V2I4</strain>
    </source>
</reference>
<comment type="caution">
    <text evidence="2">The sequence shown here is derived from an EMBL/GenBank/DDBJ whole genome shotgun (WGS) entry which is preliminary data.</text>
</comment>
<evidence type="ECO:0000256" key="1">
    <source>
        <dbReference type="SAM" id="MobiDB-lite"/>
    </source>
</evidence>